<proteinExistence type="inferred from homology"/>
<evidence type="ECO:0000259" key="6">
    <source>
        <dbReference type="Pfam" id="PF07571"/>
    </source>
</evidence>
<dbReference type="FunFam" id="1.25.40.770:FF:000001">
    <property type="entry name" value="Transcription initiation factor TFIID subunit 6"/>
    <property type="match status" value="1"/>
</dbReference>
<name>A0A914Y239_9BILA</name>
<dbReference type="PANTHER" id="PTHR10221">
    <property type="entry name" value="TRANSCRIPTION INITIATION FACTOR TFIID SUBUNIT 6"/>
    <property type="match status" value="1"/>
</dbReference>
<dbReference type="PANTHER" id="PTHR10221:SF9">
    <property type="entry name" value="TRANSCRIPTION INITIATION FACTOR TFIID SUBUNIT 6"/>
    <property type="match status" value="1"/>
</dbReference>
<evidence type="ECO:0000256" key="4">
    <source>
        <dbReference type="ARBA" id="ARBA00023163"/>
    </source>
</evidence>
<dbReference type="GO" id="GO:0000124">
    <property type="term" value="C:SAGA complex"/>
    <property type="evidence" value="ECO:0007669"/>
    <property type="project" value="InterPro"/>
</dbReference>
<keyword evidence="7" id="KW-1185">Reference proteome</keyword>
<keyword evidence="4" id="KW-0804">Transcription</keyword>
<evidence type="ECO:0000256" key="2">
    <source>
        <dbReference type="ARBA" id="ARBA00007688"/>
    </source>
</evidence>
<sequence>MMEVEKECVEFGIEYVKDVAESFCIGSVSEATAKIISTHVNCLIKLLLISARSNRIAAGRVQFDVGDIQIAAKELGLDITSTFWNINKSRSRLIKPTDHCADSFMNNKIFGDIVIQPHWLVTDGEVPTIQENLVPSFRGLELGNKIKEEPYEFFEKAWKTRPKLEACIVRTKFTHPTSTEQQNFFKETMEMMVGNDEAKRKKAMHILRNDPSIQLLVPRMVSFISSSLRANIAQECLALISYLLMIADALLSNPYIDVDEDFHILIPPIISCILIRSPNLDQEGTYMMRKFAAKIIYDIFTLHDLPNARHRVLRILTNGFRHSRTSIPSLVAIIYCFKLFGPEFLEIYLFQHIPKIKQLTGNYKPPKEIVENDMSNRKQDSTKLGDAIFEAFMVYCSSPLMYEKTLEHCKEKFGPFGEDVFKRIKVNNNSK</sequence>
<dbReference type="InterPro" id="IPR037796">
    <property type="entry name" value="TAF6"/>
</dbReference>
<comment type="similarity">
    <text evidence="2">Belongs to the TAF6 family.</text>
</comment>
<dbReference type="GO" id="GO:0046695">
    <property type="term" value="C:SLIK (SAGA-like) complex"/>
    <property type="evidence" value="ECO:0007669"/>
    <property type="project" value="InterPro"/>
</dbReference>
<reference evidence="8" key="1">
    <citation type="submission" date="2022-11" db="UniProtKB">
        <authorList>
            <consortium name="WormBaseParasite"/>
        </authorList>
    </citation>
    <scope>IDENTIFICATION</scope>
</reference>
<evidence type="ECO:0000256" key="3">
    <source>
        <dbReference type="ARBA" id="ARBA00023015"/>
    </source>
</evidence>
<dbReference type="InterPro" id="IPR046344">
    <property type="entry name" value="TAF6_C_sf"/>
</dbReference>
<comment type="subcellular location">
    <subcellularLocation>
        <location evidence="1">Nucleus</location>
    </subcellularLocation>
</comment>
<organism evidence="7 8">
    <name type="scientific">Panagrolaimus superbus</name>
    <dbReference type="NCBI Taxonomy" id="310955"/>
    <lineage>
        <taxon>Eukaryota</taxon>
        <taxon>Metazoa</taxon>
        <taxon>Ecdysozoa</taxon>
        <taxon>Nematoda</taxon>
        <taxon>Chromadorea</taxon>
        <taxon>Rhabditida</taxon>
        <taxon>Tylenchina</taxon>
        <taxon>Panagrolaimomorpha</taxon>
        <taxon>Panagrolaimoidea</taxon>
        <taxon>Panagrolaimidae</taxon>
        <taxon>Panagrolaimus</taxon>
    </lineage>
</organism>
<keyword evidence="5" id="KW-0539">Nucleus</keyword>
<dbReference type="GO" id="GO:0016251">
    <property type="term" value="F:RNA polymerase II general transcription initiation factor activity"/>
    <property type="evidence" value="ECO:0007669"/>
    <property type="project" value="InterPro"/>
</dbReference>
<feature type="domain" description="TAF6 C-terminal HEAT repeat" evidence="6">
    <location>
        <begin position="174"/>
        <end position="353"/>
    </location>
</feature>
<evidence type="ECO:0000313" key="8">
    <source>
        <dbReference type="WBParaSite" id="PSU_v2.g13520.t1"/>
    </source>
</evidence>
<evidence type="ECO:0000313" key="7">
    <source>
        <dbReference type="Proteomes" id="UP000887577"/>
    </source>
</evidence>
<dbReference type="WBParaSite" id="PSU_v2.g13520.t1">
    <property type="protein sequence ID" value="PSU_v2.g13520.t1"/>
    <property type="gene ID" value="PSU_v2.g13520"/>
</dbReference>
<dbReference type="Proteomes" id="UP000887577">
    <property type="component" value="Unplaced"/>
</dbReference>
<dbReference type="GO" id="GO:0003713">
    <property type="term" value="F:transcription coactivator activity"/>
    <property type="evidence" value="ECO:0007669"/>
    <property type="project" value="TreeGrafter"/>
</dbReference>
<accession>A0A914Y239</accession>
<dbReference type="AlphaFoldDB" id="A0A914Y239"/>
<dbReference type="GO" id="GO:0005669">
    <property type="term" value="C:transcription factor TFIID complex"/>
    <property type="evidence" value="ECO:0007669"/>
    <property type="project" value="InterPro"/>
</dbReference>
<dbReference type="Gene3D" id="1.25.40.770">
    <property type="entry name" value="TAF6, C-terminal HEAT repeat domain"/>
    <property type="match status" value="1"/>
</dbReference>
<evidence type="ECO:0000256" key="5">
    <source>
        <dbReference type="ARBA" id="ARBA00023242"/>
    </source>
</evidence>
<dbReference type="SUPFAM" id="SSF48371">
    <property type="entry name" value="ARM repeat"/>
    <property type="match status" value="1"/>
</dbReference>
<dbReference type="CDD" id="cd08050">
    <property type="entry name" value="TAF6C"/>
    <property type="match status" value="1"/>
</dbReference>
<dbReference type="Pfam" id="PF07571">
    <property type="entry name" value="TAF6_C"/>
    <property type="match status" value="1"/>
</dbReference>
<evidence type="ECO:0000256" key="1">
    <source>
        <dbReference type="ARBA" id="ARBA00004123"/>
    </source>
</evidence>
<dbReference type="InterPro" id="IPR016024">
    <property type="entry name" value="ARM-type_fold"/>
</dbReference>
<dbReference type="InterPro" id="IPR011442">
    <property type="entry name" value="TAF6_C"/>
</dbReference>
<protein>
    <submittedName>
        <fullName evidence="8">TATA box binding protein associated factor (TAF) histone-like fold domain-containing protein</fullName>
    </submittedName>
</protein>
<keyword evidence="3" id="KW-0805">Transcription regulation</keyword>
<dbReference type="GO" id="GO:0051123">
    <property type="term" value="P:RNA polymerase II preinitiation complex assembly"/>
    <property type="evidence" value="ECO:0007669"/>
    <property type="project" value="TreeGrafter"/>
</dbReference>